<evidence type="ECO:0000313" key="1">
    <source>
        <dbReference type="EMBL" id="KAJ3526249.1"/>
    </source>
</evidence>
<organism evidence="1 2">
    <name type="scientific">Fusarium decemcellulare</name>
    <dbReference type="NCBI Taxonomy" id="57161"/>
    <lineage>
        <taxon>Eukaryota</taxon>
        <taxon>Fungi</taxon>
        <taxon>Dikarya</taxon>
        <taxon>Ascomycota</taxon>
        <taxon>Pezizomycotina</taxon>
        <taxon>Sordariomycetes</taxon>
        <taxon>Hypocreomycetidae</taxon>
        <taxon>Hypocreales</taxon>
        <taxon>Nectriaceae</taxon>
        <taxon>Fusarium</taxon>
        <taxon>Fusarium decemcellulare species complex</taxon>
    </lineage>
</organism>
<keyword evidence="2" id="KW-1185">Reference proteome</keyword>
<proteinExistence type="predicted"/>
<evidence type="ECO:0000313" key="2">
    <source>
        <dbReference type="Proteomes" id="UP001148629"/>
    </source>
</evidence>
<comment type="caution">
    <text evidence="1">The sequence shown here is derived from an EMBL/GenBank/DDBJ whole genome shotgun (WGS) entry which is preliminary data.</text>
</comment>
<sequence length="271" mass="29419">MEKRSVRLQPPSGHDRRRAKCQSPFLQAGAPATEKQDKRPKEMSRNLKYGVPRTPGILEDRDPEGGAWEVGEAAPHFALLGCKASRDRIRQFVPASVLLLCFHAFHADKHSTAGKPHGLTRPVAPLLPLCRAATSREAMPNTTFTTTGISKLHPSSTCLADEDAAGTSPFGAVGLDLTVATSSNLQAPRLDTDARAPDKLNRHIRSILGNPQPKSLYRVGWLSVMLVDDSVSPCRPTVDALVKVSSIFPCVLENSFLFATEKDGSMYPSMP</sequence>
<name>A0ACC1RUX6_9HYPO</name>
<gene>
    <name evidence="1" type="ORF">NM208_g11285</name>
</gene>
<dbReference type="EMBL" id="JANRMS010001767">
    <property type="protein sequence ID" value="KAJ3526249.1"/>
    <property type="molecule type" value="Genomic_DNA"/>
</dbReference>
<protein>
    <submittedName>
        <fullName evidence="1">Uncharacterized protein</fullName>
    </submittedName>
</protein>
<reference evidence="1" key="1">
    <citation type="submission" date="2022-08" db="EMBL/GenBank/DDBJ databases">
        <title>Genome Sequence of Fusarium decemcellulare.</title>
        <authorList>
            <person name="Buettner E."/>
        </authorList>
    </citation>
    <scope>NUCLEOTIDE SEQUENCE</scope>
    <source>
        <strain evidence="1">Babe19</strain>
    </source>
</reference>
<accession>A0ACC1RUX6</accession>
<dbReference type="Proteomes" id="UP001148629">
    <property type="component" value="Unassembled WGS sequence"/>
</dbReference>